<dbReference type="Proteomes" id="UP001202052">
    <property type="component" value="Unassembled WGS sequence"/>
</dbReference>
<evidence type="ECO:0000313" key="3">
    <source>
        <dbReference type="Proteomes" id="UP001202052"/>
    </source>
</evidence>
<dbReference type="RefSeq" id="WP_249459290.1">
    <property type="nucleotide sequence ID" value="NZ_JAMCCK010000018.1"/>
</dbReference>
<gene>
    <name evidence="2" type="ORF">M4438_13065</name>
</gene>
<reference evidence="2 3" key="1">
    <citation type="submission" date="2022-05" db="EMBL/GenBank/DDBJ databases">
        <title>Genome Resource of Streptomyces lavenduligriseus GA1-1, a Strain with Broad-Spectrum Antifungal Activity against Phytopathogenic Fungi.</title>
        <authorList>
            <person name="Qi D."/>
        </authorList>
    </citation>
    <scope>NUCLEOTIDE SEQUENCE [LARGE SCALE GENOMIC DNA]</scope>
    <source>
        <strain evidence="2 3">GA1-1</strain>
    </source>
</reference>
<proteinExistence type="predicted"/>
<evidence type="ECO:0000256" key="1">
    <source>
        <dbReference type="SAM" id="MobiDB-lite"/>
    </source>
</evidence>
<comment type="caution">
    <text evidence="2">The sequence shown here is derived from an EMBL/GenBank/DDBJ whole genome shotgun (WGS) entry which is preliminary data.</text>
</comment>
<name>A0ABT0NTC3_9ACTN</name>
<accession>A0ABT0NTC3</accession>
<dbReference type="EMBL" id="JAMCCK010000018">
    <property type="protein sequence ID" value="MCL3994441.1"/>
    <property type="molecule type" value="Genomic_DNA"/>
</dbReference>
<organism evidence="2 3">
    <name type="scientific">Streptomyces lavenduligriseus</name>
    <dbReference type="NCBI Taxonomy" id="67315"/>
    <lineage>
        <taxon>Bacteria</taxon>
        <taxon>Bacillati</taxon>
        <taxon>Actinomycetota</taxon>
        <taxon>Actinomycetes</taxon>
        <taxon>Kitasatosporales</taxon>
        <taxon>Streptomycetaceae</taxon>
        <taxon>Streptomyces</taxon>
    </lineage>
</organism>
<feature type="region of interest" description="Disordered" evidence="1">
    <location>
        <begin position="37"/>
        <end position="60"/>
    </location>
</feature>
<evidence type="ECO:0000313" key="2">
    <source>
        <dbReference type="EMBL" id="MCL3994441.1"/>
    </source>
</evidence>
<sequence>MDLATALSRLPGRVAQLQETLTSLTTALESLQGLSAAAGQATGDGAQSGGSSGGNAKKAP</sequence>
<protein>
    <submittedName>
        <fullName evidence="2">Uncharacterized protein</fullName>
    </submittedName>
</protein>
<keyword evidence="3" id="KW-1185">Reference proteome</keyword>